<proteinExistence type="predicted"/>
<evidence type="ECO:0000256" key="2">
    <source>
        <dbReference type="SAM" id="MobiDB-lite"/>
    </source>
</evidence>
<protein>
    <recommendedName>
        <fullName evidence="5">Relaxase</fullName>
    </recommendedName>
</protein>
<name>A0A431FVH3_CAMJU</name>
<feature type="compositionally biased region" description="Basic and acidic residues" evidence="2">
    <location>
        <begin position="506"/>
        <end position="520"/>
    </location>
</feature>
<evidence type="ECO:0000313" key="3">
    <source>
        <dbReference type="EMBL" id="RTJ97562.1"/>
    </source>
</evidence>
<evidence type="ECO:0000313" key="4">
    <source>
        <dbReference type="Proteomes" id="UP000286791"/>
    </source>
</evidence>
<dbReference type="Proteomes" id="UP000286791">
    <property type="component" value="Unassembled WGS sequence"/>
</dbReference>
<dbReference type="RefSeq" id="WP_202974766.1">
    <property type="nucleotide sequence ID" value="NZ_PRCE01000103.1"/>
</dbReference>
<comment type="caution">
    <text evidence="3">The sequence shown here is derived from an EMBL/GenBank/DDBJ whole genome shotgun (WGS) entry which is preliminary data.</text>
</comment>
<gene>
    <name evidence="3" type="ORF">C3H48_08500</name>
</gene>
<evidence type="ECO:0000256" key="1">
    <source>
        <dbReference type="SAM" id="Coils"/>
    </source>
</evidence>
<dbReference type="EMBL" id="PRCE01000103">
    <property type="protein sequence ID" value="RTJ97562.1"/>
    <property type="molecule type" value="Genomic_DNA"/>
</dbReference>
<evidence type="ECO:0008006" key="5">
    <source>
        <dbReference type="Google" id="ProtNLM"/>
    </source>
</evidence>
<reference evidence="3 4" key="1">
    <citation type="journal article" date="2019" name="Appl. Environ. Microbiol.">
        <title>Population genetics and characterization of Campylobacter jejuni isolates in western jackdaws and game birds in Finland.</title>
        <authorList>
            <person name="Kovanen S."/>
            <person name="Rossi M."/>
            <person name="Pohja-Mykra M."/>
            <person name="Nieminen T."/>
            <person name="Raunio-Saarnisto M."/>
            <person name="Sauvala M."/>
            <person name="Fredriksson-Ahomaa M."/>
            <person name="Hanninen M.L."/>
            <person name="Kivisto R."/>
        </authorList>
    </citation>
    <scope>NUCLEOTIDE SEQUENCE [LARGE SCALE GENOMIC DNA]</scope>
    <source>
        <strain evidence="3 4">CB304</strain>
    </source>
</reference>
<sequence>HNHREIATANAVFCNTKNEYFFLKNKDDEIKKRIETYQKNKNRKLDSKTILEREFILEVSENTTIDDLRKAILNEFESALDTKIFSIAIHRDEGELISKKDGTSYVSGDDFYYHEKTGIWSFENGLKYNSFEELEQDFIIKKNYHAHVIFSGLRSDGTSIKDYKNERVKNKEIEKFDTYFMQKWCVEKKEQLFKYLENQGKLTQKELENRKKNDESLETPADSAIQNLLNKVAEKLAKNPSDDLIKVFGDKSVNFNFKKTFAFKHIMSDLNKLLRGEKLAKNEIKALKTNLKNAGVFDPIILKSRILELSKYDLEQKYNKENVKNILKNLMNDEKYLEFKEVFLETYREIDKMKKAEFLAKYPDFRIFESVLNQDLNQDLEKHSNQLQKLEKENQELKNENANLRARIQELENETPKEVIKEVENHVNIELQAENERLNEQIKALENEKYELECLIKDLFSENDNESLTSLIESLQEKIKGFELQTEALKNNYAILNAQNAPLNPKEQKNDELQGGDEKNQNLSDYEPSRMETALSCVSDAKINGDDDSAMKALRKNFKG</sequence>
<organism evidence="3 4">
    <name type="scientific">Campylobacter jejuni</name>
    <dbReference type="NCBI Taxonomy" id="197"/>
    <lineage>
        <taxon>Bacteria</taxon>
        <taxon>Pseudomonadati</taxon>
        <taxon>Campylobacterota</taxon>
        <taxon>Epsilonproteobacteria</taxon>
        <taxon>Campylobacterales</taxon>
        <taxon>Campylobacteraceae</taxon>
        <taxon>Campylobacter</taxon>
    </lineage>
</organism>
<feature type="region of interest" description="Disordered" evidence="2">
    <location>
        <begin position="500"/>
        <end position="531"/>
    </location>
</feature>
<accession>A0A431FVH3</accession>
<feature type="non-terminal residue" evidence="3">
    <location>
        <position position="1"/>
    </location>
</feature>
<feature type="coiled-coil region" evidence="1">
    <location>
        <begin position="373"/>
        <end position="499"/>
    </location>
</feature>
<dbReference type="AlphaFoldDB" id="A0A431FVH3"/>
<keyword evidence="1" id="KW-0175">Coiled coil</keyword>